<dbReference type="InterPro" id="IPR019106">
    <property type="entry name" value="T4SS_TrbC"/>
</dbReference>
<name>A0A2N4UWK7_9GAMM</name>
<evidence type="ECO:0000256" key="1">
    <source>
        <dbReference type="SAM" id="SignalP"/>
    </source>
</evidence>
<accession>A0A2N4UWK7</accession>
<dbReference type="Proteomes" id="UP000234420">
    <property type="component" value="Unassembled WGS sequence"/>
</dbReference>
<feature type="chain" id="PRO_5014652364" description="Conjugal transfer protein TraW" evidence="1">
    <location>
        <begin position="24"/>
        <end position="442"/>
    </location>
</feature>
<reference evidence="2 3" key="1">
    <citation type="journal article" date="2018" name="Syst. Appl. Microbiol.">
        <title>Photobacterium carnosum sp. nov., isolated from spoiled modified atmosphere packaged poultry meat.</title>
        <authorList>
            <person name="Hilgarth M."/>
            <person name="Fuertes S."/>
            <person name="Ehrmann M."/>
            <person name="Vogel R.F."/>
        </authorList>
    </citation>
    <scope>NUCLEOTIDE SEQUENCE [LARGE SCALE GENOMIC DNA]</scope>
    <source>
        <strain evidence="2 3">TMW 2.2021</strain>
    </source>
</reference>
<sequence>MCSFKTKTIVSALLLIMTGQASSAVLTPDDMSMINKSQAIMAAAAEGDAPDWLKTYDAEKSVENNGSGWKKWNPVAEKIAQNSNDFVTKSIAKTYGVIGDERNKIHTLPSTVRADSPLKKGEELYYFISFSESEKEIKEIMQAAADADARIILRGMRPQDKYVNQTSYAINVMGKDIRPVPKVAIDPRLFKVFKITKAPMMVYRKGDKYVVGSGITTTNWFLNKSREVKENYKTLGNLSPTKPIVEKDLIEEIKSRVAKIDWEAKRKKAMDHYFEKLPSFYLPPAQVDKTYEIDPRVRFNKDVRTKAGKLLAKKDSVVNPMDYFPGKTLNLFVFNPQSNMQKAVVKQQMKLTKGENALLVTGIDKEKGLNSIRDISDEMGLQVYLLQERMIKRFQLQHSPSKVVLGNGKITITEYGTRSQNIALDDLKMIEIEDAQLINKKG</sequence>
<organism evidence="2 3">
    <name type="scientific">Photobacterium carnosum</name>
    <dbReference type="NCBI Taxonomy" id="2023717"/>
    <lineage>
        <taxon>Bacteria</taxon>
        <taxon>Pseudomonadati</taxon>
        <taxon>Pseudomonadota</taxon>
        <taxon>Gammaproteobacteria</taxon>
        <taxon>Vibrionales</taxon>
        <taxon>Vibrionaceae</taxon>
        <taxon>Photobacterium</taxon>
    </lineage>
</organism>
<dbReference type="GeneID" id="69966071"/>
<dbReference type="EMBL" id="NPIB01000002">
    <property type="protein sequence ID" value="PLC59414.1"/>
    <property type="molecule type" value="Genomic_DNA"/>
</dbReference>
<dbReference type="Pfam" id="PF09673">
    <property type="entry name" value="TrbC_Ftype"/>
    <property type="match status" value="1"/>
</dbReference>
<gene>
    <name evidence="2" type="ORF">CIK00_03850</name>
</gene>
<evidence type="ECO:0000313" key="2">
    <source>
        <dbReference type="EMBL" id="PLC59414.1"/>
    </source>
</evidence>
<keyword evidence="3" id="KW-1185">Reference proteome</keyword>
<feature type="signal peptide" evidence="1">
    <location>
        <begin position="1"/>
        <end position="23"/>
    </location>
</feature>
<evidence type="ECO:0008006" key="4">
    <source>
        <dbReference type="Google" id="ProtNLM"/>
    </source>
</evidence>
<dbReference type="AlphaFoldDB" id="A0A2N4UWK7"/>
<evidence type="ECO:0000313" key="3">
    <source>
        <dbReference type="Proteomes" id="UP000234420"/>
    </source>
</evidence>
<protein>
    <recommendedName>
        <fullName evidence="4">Conjugal transfer protein TraW</fullName>
    </recommendedName>
</protein>
<proteinExistence type="predicted"/>
<dbReference type="RefSeq" id="WP_101767615.1">
    <property type="nucleotide sequence ID" value="NZ_BPPU01000003.1"/>
</dbReference>
<comment type="caution">
    <text evidence="2">The sequence shown here is derived from an EMBL/GenBank/DDBJ whole genome shotgun (WGS) entry which is preliminary data.</text>
</comment>
<keyword evidence="1" id="KW-0732">Signal</keyword>